<feature type="transmembrane region" description="Helical" evidence="8">
    <location>
        <begin position="170"/>
        <end position="193"/>
    </location>
</feature>
<feature type="transmembrane region" description="Helical" evidence="8">
    <location>
        <begin position="267"/>
        <end position="290"/>
    </location>
</feature>
<evidence type="ECO:0000256" key="5">
    <source>
        <dbReference type="ARBA" id="ARBA00023136"/>
    </source>
</evidence>
<keyword evidence="7" id="KW-0807">Transducer</keyword>
<dbReference type="Proteomes" id="UP001497497">
    <property type="component" value="Unassembled WGS sequence"/>
</dbReference>
<feature type="domain" description="G-protein coupled receptors family 1 profile" evidence="9">
    <location>
        <begin position="33"/>
        <end position="287"/>
    </location>
</feature>
<feature type="transmembrane region" description="Helical" evidence="8">
    <location>
        <begin position="89"/>
        <end position="111"/>
    </location>
</feature>
<dbReference type="PROSITE" id="PS50262">
    <property type="entry name" value="G_PROTEIN_RECEP_F1_2"/>
    <property type="match status" value="1"/>
</dbReference>
<sequence>LNTELAAIEGLCQTMDSLNRWFAYAFLAVGIPGNVLSLLAVRTFPPSTGTCLVQILSVANGCLLATQSTFVLLTGWVNTTSAYCQAKTFLTLFTSYFSAWTLVLIIAERYLRLRSLSHNGTSCFTVKRAKIASLLLGTTALLMAAPSAWLTGPSQDTCLGLGRNGRFWTFVEVTLFSVAPSFLLLVLIFLYVVARAQKNQGTWGAAADRDGTAGDKDESEDGVTRMTLPMAVLFPILTLPVVVVILSFYFCYEAITAEDEGYAWFKLIHAVCVHLSQCINAVNILIYVLFSSRFRSGVRDVFRRCCCGRGSR</sequence>
<keyword evidence="2 8" id="KW-0812">Transmembrane</keyword>
<evidence type="ECO:0000313" key="10">
    <source>
        <dbReference type="EMBL" id="CAL1537314.1"/>
    </source>
</evidence>
<evidence type="ECO:0000256" key="3">
    <source>
        <dbReference type="ARBA" id="ARBA00022989"/>
    </source>
</evidence>
<keyword evidence="4" id="KW-0297">G-protein coupled receptor</keyword>
<organism evidence="10 11">
    <name type="scientific">Lymnaea stagnalis</name>
    <name type="common">Great pond snail</name>
    <name type="synonym">Helix stagnalis</name>
    <dbReference type="NCBI Taxonomy" id="6523"/>
    <lineage>
        <taxon>Eukaryota</taxon>
        <taxon>Metazoa</taxon>
        <taxon>Spiralia</taxon>
        <taxon>Lophotrochozoa</taxon>
        <taxon>Mollusca</taxon>
        <taxon>Gastropoda</taxon>
        <taxon>Heterobranchia</taxon>
        <taxon>Euthyneura</taxon>
        <taxon>Panpulmonata</taxon>
        <taxon>Hygrophila</taxon>
        <taxon>Lymnaeoidea</taxon>
        <taxon>Lymnaeidae</taxon>
        <taxon>Lymnaea</taxon>
    </lineage>
</organism>
<dbReference type="PRINTS" id="PR00237">
    <property type="entry name" value="GPCRRHODOPSN"/>
</dbReference>
<name>A0AAV2HUE5_LYMST</name>
<feature type="transmembrane region" description="Helical" evidence="8">
    <location>
        <begin position="53"/>
        <end position="77"/>
    </location>
</feature>
<dbReference type="Pfam" id="PF00001">
    <property type="entry name" value="7tm_1"/>
    <property type="match status" value="1"/>
</dbReference>
<keyword evidence="11" id="KW-1185">Reference proteome</keyword>
<proteinExistence type="predicted"/>
<accession>A0AAV2HUE5</accession>
<comment type="caution">
    <text evidence="10">The sequence shown here is derived from an EMBL/GenBank/DDBJ whole genome shotgun (WGS) entry which is preliminary data.</text>
</comment>
<evidence type="ECO:0000256" key="6">
    <source>
        <dbReference type="ARBA" id="ARBA00023170"/>
    </source>
</evidence>
<dbReference type="PANTHER" id="PTHR24243:SF233">
    <property type="entry name" value="THYROTROPIN-RELEASING HORMONE RECEPTOR"/>
    <property type="match status" value="1"/>
</dbReference>
<dbReference type="SUPFAM" id="SSF81321">
    <property type="entry name" value="Family A G protein-coupled receptor-like"/>
    <property type="match status" value="1"/>
</dbReference>
<evidence type="ECO:0000259" key="9">
    <source>
        <dbReference type="PROSITE" id="PS50262"/>
    </source>
</evidence>
<protein>
    <recommendedName>
        <fullName evidence="9">G-protein coupled receptors family 1 profile domain-containing protein</fullName>
    </recommendedName>
</protein>
<evidence type="ECO:0000256" key="2">
    <source>
        <dbReference type="ARBA" id="ARBA00022692"/>
    </source>
</evidence>
<dbReference type="InterPro" id="IPR000276">
    <property type="entry name" value="GPCR_Rhodpsn"/>
</dbReference>
<dbReference type="EMBL" id="CAXITT010000258">
    <property type="protein sequence ID" value="CAL1537314.1"/>
    <property type="molecule type" value="Genomic_DNA"/>
</dbReference>
<evidence type="ECO:0000256" key="7">
    <source>
        <dbReference type="ARBA" id="ARBA00023224"/>
    </source>
</evidence>
<keyword evidence="3 8" id="KW-1133">Transmembrane helix</keyword>
<dbReference type="GO" id="GO:0005886">
    <property type="term" value="C:plasma membrane"/>
    <property type="evidence" value="ECO:0007669"/>
    <property type="project" value="TreeGrafter"/>
</dbReference>
<keyword evidence="6" id="KW-0675">Receptor</keyword>
<evidence type="ECO:0000313" key="11">
    <source>
        <dbReference type="Proteomes" id="UP001497497"/>
    </source>
</evidence>
<gene>
    <name evidence="10" type="ORF">GSLYS_00011227001</name>
</gene>
<dbReference type="GO" id="GO:0004930">
    <property type="term" value="F:G protein-coupled receptor activity"/>
    <property type="evidence" value="ECO:0007669"/>
    <property type="project" value="UniProtKB-KW"/>
</dbReference>
<keyword evidence="5 8" id="KW-0472">Membrane</keyword>
<feature type="non-terminal residue" evidence="10">
    <location>
        <position position="1"/>
    </location>
</feature>
<dbReference type="Gene3D" id="1.20.1070.10">
    <property type="entry name" value="Rhodopsin 7-helix transmembrane proteins"/>
    <property type="match status" value="1"/>
</dbReference>
<evidence type="ECO:0000256" key="8">
    <source>
        <dbReference type="SAM" id="Phobius"/>
    </source>
</evidence>
<feature type="transmembrane region" description="Helical" evidence="8">
    <location>
        <begin position="232"/>
        <end position="255"/>
    </location>
</feature>
<dbReference type="InterPro" id="IPR017452">
    <property type="entry name" value="GPCR_Rhodpsn_7TM"/>
</dbReference>
<dbReference type="CDD" id="cd00637">
    <property type="entry name" value="7tm_classA_rhodopsin-like"/>
    <property type="match status" value="1"/>
</dbReference>
<evidence type="ECO:0000256" key="4">
    <source>
        <dbReference type="ARBA" id="ARBA00023040"/>
    </source>
</evidence>
<reference evidence="10 11" key="1">
    <citation type="submission" date="2024-04" db="EMBL/GenBank/DDBJ databases">
        <authorList>
            <consortium name="Genoscope - CEA"/>
            <person name="William W."/>
        </authorList>
    </citation>
    <scope>NUCLEOTIDE SEQUENCE [LARGE SCALE GENOMIC DNA]</scope>
</reference>
<evidence type="ECO:0000256" key="1">
    <source>
        <dbReference type="ARBA" id="ARBA00004141"/>
    </source>
</evidence>
<feature type="non-terminal residue" evidence="10">
    <location>
        <position position="312"/>
    </location>
</feature>
<dbReference type="AlphaFoldDB" id="A0AAV2HUE5"/>
<feature type="transmembrane region" description="Helical" evidence="8">
    <location>
        <begin position="131"/>
        <end position="150"/>
    </location>
</feature>
<comment type="subcellular location">
    <subcellularLocation>
        <location evidence="1">Membrane</location>
        <topology evidence="1">Multi-pass membrane protein</topology>
    </subcellularLocation>
</comment>
<feature type="transmembrane region" description="Helical" evidence="8">
    <location>
        <begin position="21"/>
        <end position="41"/>
    </location>
</feature>
<dbReference type="PANTHER" id="PTHR24243">
    <property type="entry name" value="G-PROTEIN COUPLED RECEPTOR"/>
    <property type="match status" value="1"/>
</dbReference>